<feature type="transmembrane region" description="Helical" evidence="5">
    <location>
        <begin position="72"/>
        <end position="98"/>
    </location>
</feature>
<feature type="domain" description="GtrA/DPMS transmembrane" evidence="6">
    <location>
        <begin position="36"/>
        <end position="163"/>
    </location>
</feature>
<feature type="transmembrane region" description="Helical" evidence="5">
    <location>
        <begin position="110"/>
        <end position="131"/>
    </location>
</feature>
<dbReference type="Pfam" id="PF04138">
    <property type="entry name" value="GtrA_DPMS_TM"/>
    <property type="match status" value="1"/>
</dbReference>
<dbReference type="RefSeq" id="WP_344975700.1">
    <property type="nucleotide sequence ID" value="NZ_BAABFN010000001.1"/>
</dbReference>
<keyword evidence="8" id="KW-1185">Reference proteome</keyword>
<evidence type="ECO:0000256" key="3">
    <source>
        <dbReference type="ARBA" id="ARBA00022989"/>
    </source>
</evidence>
<evidence type="ECO:0000259" key="6">
    <source>
        <dbReference type="Pfam" id="PF04138"/>
    </source>
</evidence>
<name>A0ABP8FHJ9_9BACT</name>
<accession>A0ABP8FHJ9</accession>
<dbReference type="InterPro" id="IPR007267">
    <property type="entry name" value="GtrA_DPMS_TM"/>
</dbReference>
<feature type="transmembrane region" description="Helical" evidence="5">
    <location>
        <begin position="137"/>
        <end position="157"/>
    </location>
</feature>
<gene>
    <name evidence="7" type="ORF">GCM10023143_07940</name>
</gene>
<keyword evidence="2 5" id="KW-0812">Transmembrane</keyword>
<evidence type="ECO:0000256" key="4">
    <source>
        <dbReference type="ARBA" id="ARBA00023136"/>
    </source>
</evidence>
<evidence type="ECO:0000256" key="5">
    <source>
        <dbReference type="SAM" id="Phobius"/>
    </source>
</evidence>
<reference evidence="8" key="1">
    <citation type="journal article" date="2019" name="Int. J. Syst. Evol. Microbiol.">
        <title>The Global Catalogue of Microorganisms (GCM) 10K type strain sequencing project: providing services to taxonomists for standard genome sequencing and annotation.</title>
        <authorList>
            <consortium name="The Broad Institute Genomics Platform"/>
            <consortium name="The Broad Institute Genome Sequencing Center for Infectious Disease"/>
            <person name="Wu L."/>
            <person name="Ma J."/>
        </authorList>
    </citation>
    <scope>NUCLEOTIDE SEQUENCE [LARGE SCALE GENOMIC DNA]</scope>
    <source>
        <strain evidence="8">JCM 17664</strain>
    </source>
</reference>
<evidence type="ECO:0000256" key="1">
    <source>
        <dbReference type="ARBA" id="ARBA00004141"/>
    </source>
</evidence>
<organism evidence="7 8">
    <name type="scientific">Compostibacter hankyongensis</name>
    <dbReference type="NCBI Taxonomy" id="1007089"/>
    <lineage>
        <taxon>Bacteria</taxon>
        <taxon>Pseudomonadati</taxon>
        <taxon>Bacteroidota</taxon>
        <taxon>Chitinophagia</taxon>
        <taxon>Chitinophagales</taxon>
        <taxon>Chitinophagaceae</taxon>
        <taxon>Compostibacter</taxon>
    </lineage>
</organism>
<protein>
    <recommendedName>
        <fullName evidence="6">GtrA/DPMS transmembrane domain-containing protein</fullName>
    </recommendedName>
</protein>
<keyword evidence="3 5" id="KW-1133">Transmembrane helix</keyword>
<comment type="caution">
    <text evidence="7">The sequence shown here is derived from an EMBL/GenBank/DDBJ whole genome shotgun (WGS) entry which is preliminary data.</text>
</comment>
<evidence type="ECO:0000313" key="7">
    <source>
        <dbReference type="EMBL" id="GAA4303983.1"/>
    </source>
</evidence>
<proteinExistence type="predicted"/>
<dbReference type="EMBL" id="BAABFN010000001">
    <property type="protein sequence ID" value="GAA4303983.1"/>
    <property type="molecule type" value="Genomic_DNA"/>
</dbReference>
<feature type="transmembrane region" description="Helical" evidence="5">
    <location>
        <begin position="37"/>
        <end position="60"/>
    </location>
</feature>
<dbReference type="Proteomes" id="UP001501207">
    <property type="component" value="Unassembled WGS sequence"/>
</dbReference>
<sequence>MKTNFATSGMRKAILHIIDWFYFPPLSRWVPVRTFRYMFCGGFSTGLDILLFFISYHYILRERVVHLPFIAVSPYIAAFILAFCVSFPTGFLLSKFVVFPESQLRGRTQLFRYLLVVLCNVLLNYFFLKLFIEWCHFFPTIAKIFTTIIVVSFTYLAQKQFTFRIPPDRRRNSLP</sequence>
<keyword evidence="4 5" id="KW-0472">Membrane</keyword>
<evidence type="ECO:0000313" key="8">
    <source>
        <dbReference type="Proteomes" id="UP001501207"/>
    </source>
</evidence>
<comment type="subcellular location">
    <subcellularLocation>
        <location evidence="1">Membrane</location>
        <topology evidence="1">Multi-pass membrane protein</topology>
    </subcellularLocation>
</comment>
<evidence type="ECO:0000256" key="2">
    <source>
        <dbReference type="ARBA" id="ARBA00022692"/>
    </source>
</evidence>